<keyword evidence="4" id="KW-0134">Cell wall</keyword>
<keyword evidence="6" id="KW-0732">Signal</keyword>
<evidence type="ECO:0000256" key="7">
    <source>
        <dbReference type="ARBA" id="ARBA00022801"/>
    </source>
</evidence>
<evidence type="ECO:0000256" key="13">
    <source>
        <dbReference type="ARBA" id="ARBA00037649"/>
    </source>
</evidence>
<dbReference type="InterPro" id="IPR050732">
    <property type="entry name" value="Beta-glucan_modifiers"/>
</dbReference>
<evidence type="ECO:0000256" key="12">
    <source>
        <dbReference type="ARBA" id="ARBA00023326"/>
    </source>
</evidence>
<dbReference type="InterPro" id="IPR017853">
    <property type="entry name" value="GH"/>
</dbReference>
<dbReference type="InterPro" id="IPR000490">
    <property type="entry name" value="Glyco_hydro_17"/>
</dbReference>
<evidence type="ECO:0000256" key="2">
    <source>
        <dbReference type="ARBA" id="ARBA00004236"/>
    </source>
</evidence>
<gene>
    <name evidence="16" type="ORF">D7Z94_21590</name>
</gene>
<dbReference type="PROSITE" id="PS51257">
    <property type="entry name" value="PROKAR_LIPOPROTEIN"/>
    <property type="match status" value="1"/>
</dbReference>
<keyword evidence="10" id="KW-0119">Carbohydrate metabolism</keyword>
<dbReference type="GO" id="GO:0042973">
    <property type="term" value="F:glucan endo-1,3-beta-D-glucosidase activity"/>
    <property type="evidence" value="ECO:0007669"/>
    <property type="project" value="TreeGrafter"/>
</dbReference>
<sequence>MKYVKSSIRTIIYILLIASVSSCKNKTTKESKIDIVNEASDLSAKDILGNPDYVAISYGGYRHADHDMEPTLEELKEDMKILAAMNIKILRTYKVHLPHASNVLKAISELKKEDPSFEMYVMLGAWIDCKNAWTDLEPDHTQESERNAVEIEEAVRLANLYPDIVKVIAVGNEAMVNWATSYYVQPWVILKWVNHLQDLKKTGKLPKSLWITSSDDFSSWGGGDASYHTEDLEKLVRAVDYISMHTYPYHNSHYNPAFWGVPEEEGELSDREKIDAAMSRALEFSKSQYDSVSNYMKSLGVSKPIHIGETGWATVSNGHYGSTGSKATDEYKEGLYHRLMRDWTNKAGISCFYFEGFDEPWKDAKNPEGSENHFGLITVDGKAKFALWDLVDRGVFNGLTRNGNPITKTYNGNEEELMKTVLVPSNANEIAAHR</sequence>
<evidence type="ECO:0000256" key="14">
    <source>
        <dbReference type="ARBA" id="ARBA00042373"/>
    </source>
</evidence>
<dbReference type="RefSeq" id="WP_120713735.1">
    <property type="nucleotide sequence ID" value="NZ_RBCJ01000005.1"/>
</dbReference>
<name>A0A3B0C2B0_9FLAO</name>
<dbReference type="GO" id="GO:0005886">
    <property type="term" value="C:plasma membrane"/>
    <property type="evidence" value="ECO:0007669"/>
    <property type="project" value="UniProtKB-SubCell"/>
</dbReference>
<keyword evidence="17" id="KW-1185">Reference proteome</keyword>
<dbReference type="Pfam" id="PF00332">
    <property type="entry name" value="Glyco_hydro_17"/>
    <property type="match status" value="1"/>
</dbReference>
<keyword evidence="12" id="KW-0624">Polysaccharide degradation</keyword>
<evidence type="ECO:0000256" key="8">
    <source>
        <dbReference type="ARBA" id="ARBA00023136"/>
    </source>
</evidence>
<reference evidence="16 17" key="1">
    <citation type="submission" date="2018-10" db="EMBL/GenBank/DDBJ databases">
        <title>Ulvibacterium marinum gen. nov., sp. nov., a novel marine bacterium of the family Flavobacteriaceae, isolated from a culture of the green alga Ulva prolifera.</title>
        <authorList>
            <person name="Zhang Z."/>
        </authorList>
    </citation>
    <scope>NUCLEOTIDE SEQUENCE [LARGE SCALE GENOMIC DNA]</scope>
    <source>
        <strain evidence="16 17">CCMM003</strain>
    </source>
</reference>
<dbReference type="GO" id="GO:0071555">
    <property type="term" value="P:cell wall organization"/>
    <property type="evidence" value="ECO:0007669"/>
    <property type="project" value="UniProtKB-KW"/>
</dbReference>
<protein>
    <recommendedName>
        <fullName evidence="15">Endo-1,3-beta-glucanase btgC</fullName>
    </recommendedName>
    <alternativeName>
        <fullName evidence="14">Laminarinase btgC</fullName>
    </alternativeName>
</protein>
<dbReference type="PANTHER" id="PTHR16631">
    <property type="entry name" value="GLUCAN 1,3-BETA-GLUCOSIDASE"/>
    <property type="match status" value="1"/>
</dbReference>
<evidence type="ECO:0000256" key="4">
    <source>
        <dbReference type="ARBA" id="ARBA00022512"/>
    </source>
</evidence>
<evidence type="ECO:0000256" key="15">
    <source>
        <dbReference type="ARBA" id="ARBA00043078"/>
    </source>
</evidence>
<dbReference type="Proteomes" id="UP000276603">
    <property type="component" value="Unassembled WGS sequence"/>
</dbReference>
<keyword evidence="11" id="KW-0961">Cell wall biogenesis/degradation</keyword>
<dbReference type="SUPFAM" id="SSF51445">
    <property type="entry name" value="(Trans)glycosidases"/>
    <property type="match status" value="1"/>
</dbReference>
<evidence type="ECO:0000256" key="3">
    <source>
        <dbReference type="ARBA" id="ARBA00022475"/>
    </source>
</evidence>
<keyword evidence="5" id="KW-0964">Secreted</keyword>
<keyword evidence="8" id="KW-0472">Membrane</keyword>
<evidence type="ECO:0000256" key="6">
    <source>
        <dbReference type="ARBA" id="ARBA00022729"/>
    </source>
</evidence>
<dbReference type="PANTHER" id="PTHR16631:SF17">
    <property type="entry name" value="GLUCAN ENDO-1,3-BETA-GLUCOSIDASE BTGC"/>
    <property type="match status" value="1"/>
</dbReference>
<dbReference type="GO" id="GO:0009986">
    <property type="term" value="C:cell surface"/>
    <property type="evidence" value="ECO:0007669"/>
    <property type="project" value="TreeGrafter"/>
</dbReference>
<evidence type="ECO:0000256" key="11">
    <source>
        <dbReference type="ARBA" id="ARBA00023316"/>
    </source>
</evidence>
<evidence type="ECO:0000313" key="16">
    <source>
        <dbReference type="EMBL" id="RKN77837.1"/>
    </source>
</evidence>
<dbReference type="GO" id="GO:0005576">
    <property type="term" value="C:extracellular region"/>
    <property type="evidence" value="ECO:0007669"/>
    <property type="project" value="TreeGrafter"/>
</dbReference>
<dbReference type="EMBL" id="RBCJ01000005">
    <property type="protein sequence ID" value="RKN77837.1"/>
    <property type="molecule type" value="Genomic_DNA"/>
</dbReference>
<evidence type="ECO:0000256" key="5">
    <source>
        <dbReference type="ARBA" id="ARBA00022525"/>
    </source>
</evidence>
<comment type="subcellular location">
    <subcellularLocation>
        <location evidence="2">Cell membrane</location>
    </subcellularLocation>
    <subcellularLocation>
        <location evidence="1">Secreted</location>
        <location evidence="1">Cell wall</location>
    </subcellularLocation>
</comment>
<dbReference type="Gene3D" id="3.20.20.80">
    <property type="entry name" value="Glycosidases"/>
    <property type="match status" value="1"/>
</dbReference>
<accession>A0A3B0C2B0</accession>
<keyword evidence="3" id="KW-1003">Cell membrane</keyword>
<dbReference type="OrthoDB" id="9806824at2"/>
<evidence type="ECO:0000256" key="1">
    <source>
        <dbReference type="ARBA" id="ARBA00004191"/>
    </source>
</evidence>
<evidence type="ECO:0000256" key="9">
    <source>
        <dbReference type="ARBA" id="ARBA00023180"/>
    </source>
</evidence>
<dbReference type="GO" id="GO:0000272">
    <property type="term" value="P:polysaccharide catabolic process"/>
    <property type="evidence" value="ECO:0007669"/>
    <property type="project" value="UniProtKB-KW"/>
</dbReference>
<proteinExistence type="predicted"/>
<evidence type="ECO:0000313" key="17">
    <source>
        <dbReference type="Proteomes" id="UP000276603"/>
    </source>
</evidence>
<organism evidence="16 17">
    <name type="scientific">Ulvibacterium marinum</name>
    <dbReference type="NCBI Taxonomy" id="2419782"/>
    <lineage>
        <taxon>Bacteria</taxon>
        <taxon>Pseudomonadati</taxon>
        <taxon>Bacteroidota</taxon>
        <taxon>Flavobacteriia</taxon>
        <taxon>Flavobacteriales</taxon>
        <taxon>Flavobacteriaceae</taxon>
        <taxon>Ulvibacterium</taxon>
    </lineage>
</organism>
<evidence type="ECO:0000256" key="10">
    <source>
        <dbReference type="ARBA" id="ARBA00023277"/>
    </source>
</evidence>
<comment type="caution">
    <text evidence="16">The sequence shown here is derived from an EMBL/GenBank/DDBJ whole genome shotgun (WGS) entry which is preliminary data.</text>
</comment>
<dbReference type="AlphaFoldDB" id="A0A3B0C2B0"/>
<keyword evidence="9" id="KW-0325">Glycoprotein</keyword>
<comment type="function">
    <text evidence="13">Glucanases play a role in cell expansion during growth, in cell-cell fusion during mating, and in spore release during sporulation. This enzyme may be involved in beta-glucan degradation. Active on laminarin and lichenan.</text>
</comment>
<keyword evidence="7 16" id="KW-0378">Hydrolase</keyword>